<organism evidence="2 3">
    <name type="scientific">Shewanella algae</name>
    <dbReference type="NCBI Taxonomy" id="38313"/>
    <lineage>
        <taxon>Bacteria</taxon>
        <taxon>Pseudomonadati</taxon>
        <taxon>Pseudomonadota</taxon>
        <taxon>Gammaproteobacteria</taxon>
        <taxon>Alteromonadales</taxon>
        <taxon>Shewanellaceae</taxon>
        <taxon>Shewanella</taxon>
    </lineage>
</organism>
<name>A0A380AGD1_9GAMM</name>
<proteinExistence type="predicted"/>
<evidence type="ECO:0000313" key="2">
    <source>
        <dbReference type="EMBL" id="SUI80206.1"/>
    </source>
</evidence>
<evidence type="ECO:0000256" key="1">
    <source>
        <dbReference type="SAM" id="SignalP"/>
    </source>
</evidence>
<protein>
    <submittedName>
        <fullName evidence="2">Uncharacterized protein</fullName>
    </submittedName>
</protein>
<dbReference type="EMBL" id="UGYO01000001">
    <property type="protein sequence ID" value="SUI80206.1"/>
    <property type="molecule type" value="Genomic_DNA"/>
</dbReference>
<feature type="chain" id="PRO_5016707383" evidence="1">
    <location>
        <begin position="27"/>
        <end position="107"/>
    </location>
</feature>
<feature type="signal peptide" evidence="1">
    <location>
        <begin position="1"/>
        <end position="26"/>
    </location>
</feature>
<gene>
    <name evidence="2" type="ORF">NCTC10738_02767</name>
</gene>
<dbReference type="AlphaFoldDB" id="A0A380AGD1"/>
<evidence type="ECO:0000313" key="3">
    <source>
        <dbReference type="Proteomes" id="UP000254069"/>
    </source>
</evidence>
<accession>A0A380AGD1</accession>
<keyword evidence="1" id="KW-0732">Signal</keyword>
<reference evidence="2 3" key="1">
    <citation type="submission" date="2018-06" db="EMBL/GenBank/DDBJ databases">
        <authorList>
            <consortium name="Pathogen Informatics"/>
            <person name="Doyle S."/>
        </authorList>
    </citation>
    <scope>NUCLEOTIDE SEQUENCE [LARGE SCALE GENOMIC DNA]</scope>
    <source>
        <strain evidence="2 3">NCTC10738</strain>
    </source>
</reference>
<keyword evidence="3" id="KW-1185">Reference proteome</keyword>
<dbReference type="RefSeq" id="WP_101059435.1">
    <property type="nucleotide sequence ID" value="NZ_JADZGT010000020.1"/>
</dbReference>
<dbReference type="Proteomes" id="UP000254069">
    <property type="component" value="Unassembled WGS sequence"/>
</dbReference>
<sequence>MRKLTSSLIAAALVVPAAFTSGHVLAATTADQMEVITVTYRSSLNYALYQQITETMAGFHLDVLEDIYAQARGSNLEMAEQFYQQQNIQVAANRLPAQAERVLQQPE</sequence>